<evidence type="ECO:0008006" key="10">
    <source>
        <dbReference type="Google" id="ProtNLM"/>
    </source>
</evidence>
<dbReference type="EMBL" id="CAJJDM010000004">
    <property type="protein sequence ID" value="CAD8044650.1"/>
    <property type="molecule type" value="Genomic_DNA"/>
</dbReference>
<accession>A0A8S1JVZ0</accession>
<keyword evidence="5 7" id="KW-0472">Membrane</keyword>
<comment type="subcellular location">
    <subcellularLocation>
        <location evidence="1">Membrane</location>
        <topology evidence="1">Multi-pass membrane protein</topology>
    </subcellularLocation>
</comment>
<organism evidence="8 9">
    <name type="scientific">Paramecium primaurelia</name>
    <dbReference type="NCBI Taxonomy" id="5886"/>
    <lineage>
        <taxon>Eukaryota</taxon>
        <taxon>Sar</taxon>
        <taxon>Alveolata</taxon>
        <taxon>Ciliophora</taxon>
        <taxon>Intramacronucleata</taxon>
        <taxon>Oligohymenophorea</taxon>
        <taxon>Peniculida</taxon>
        <taxon>Parameciidae</taxon>
        <taxon>Paramecium</taxon>
    </lineage>
</organism>
<keyword evidence="2" id="KW-0813">Transport</keyword>
<dbReference type="PANTHER" id="PTHR23505">
    <property type="entry name" value="SPINSTER"/>
    <property type="match status" value="1"/>
</dbReference>
<evidence type="ECO:0000256" key="7">
    <source>
        <dbReference type="SAM" id="Phobius"/>
    </source>
</evidence>
<comment type="similarity">
    <text evidence="6">Belongs to the major facilitator superfamily. Spinster (TC 2.A.1.49) family.</text>
</comment>
<feature type="transmembrane region" description="Helical" evidence="7">
    <location>
        <begin position="223"/>
        <end position="245"/>
    </location>
</feature>
<evidence type="ECO:0000256" key="4">
    <source>
        <dbReference type="ARBA" id="ARBA00022989"/>
    </source>
</evidence>
<dbReference type="GO" id="GO:0022857">
    <property type="term" value="F:transmembrane transporter activity"/>
    <property type="evidence" value="ECO:0007669"/>
    <property type="project" value="InterPro"/>
</dbReference>
<evidence type="ECO:0000313" key="9">
    <source>
        <dbReference type="Proteomes" id="UP000688137"/>
    </source>
</evidence>
<dbReference type="Pfam" id="PF07690">
    <property type="entry name" value="MFS_1"/>
    <property type="match status" value="1"/>
</dbReference>
<gene>
    <name evidence="8" type="ORF">PPRIM_AZ9-3.1.T0080216</name>
</gene>
<evidence type="ECO:0000256" key="6">
    <source>
        <dbReference type="ARBA" id="ARBA00024338"/>
    </source>
</evidence>
<feature type="transmembrane region" description="Helical" evidence="7">
    <location>
        <begin position="168"/>
        <end position="187"/>
    </location>
</feature>
<keyword evidence="4 7" id="KW-1133">Transmembrane helix</keyword>
<sequence length="563" mass="64639">MENRNLSIYLLNFVTNALINFDHGIIPACTTDMKLDLGIDDIGVQWVHQFMEDLQQDHLQAQAYLTNIKLNIQLQSVYYVAYQVYLYLFQPKIQFSFLYRDFQQDSFKYAILIYLVFLVVFFPVWIDLFGENHKTMWLTYMQLGVALGTVSGYLVTSLSLHFSQNWVYPYYLQIILLIPCFLFYSFCDETMLSTKEQDKKEIKKENFKTIFLQNLKTFMSNPVFVFSMLSLSSLFFVVTGVQFWITDYLRNVLLMPHEVVFKSFLIISLSAPLTGVYIGGLILHNFGGYDGQMAIKIAAFEALLASISGAFIPILNNGTFVLLFLWFLLFFGGSAVPAIMGIMITSIPREQRSSGNSLSHLFQELLGYLPAPVLYGYVQQQTGGSTSRWGMILLSIVGFFGLFYIVLAIFWKSKQTLQLVSSVNESELRDRVPQLNSIDKNDIIKKSEFAQIRMQTSVQSGKSIMIPVQQDQINNEIQNENQTSLIHRTHTFKTRDAYQRQASVSQALTNFSILLGRGSLDNDLFSIKNNQKQMQNQQKEIELQVAGGFYLVSEGRYVKFEEH</sequence>
<keyword evidence="3 7" id="KW-0812">Transmembrane</keyword>
<evidence type="ECO:0000256" key="1">
    <source>
        <dbReference type="ARBA" id="ARBA00004141"/>
    </source>
</evidence>
<dbReference type="GO" id="GO:0016020">
    <property type="term" value="C:membrane"/>
    <property type="evidence" value="ECO:0007669"/>
    <property type="project" value="UniProtKB-SubCell"/>
</dbReference>
<dbReference type="AlphaFoldDB" id="A0A8S1JVZ0"/>
<feature type="transmembrane region" description="Helical" evidence="7">
    <location>
        <begin position="295"/>
        <end position="315"/>
    </location>
</feature>
<evidence type="ECO:0000313" key="8">
    <source>
        <dbReference type="EMBL" id="CAD8044650.1"/>
    </source>
</evidence>
<evidence type="ECO:0000256" key="2">
    <source>
        <dbReference type="ARBA" id="ARBA00022448"/>
    </source>
</evidence>
<proteinExistence type="inferred from homology"/>
<feature type="transmembrane region" description="Helical" evidence="7">
    <location>
        <begin position="389"/>
        <end position="411"/>
    </location>
</feature>
<name>A0A8S1JVZ0_PARPR</name>
<keyword evidence="9" id="KW-1185">Reference proteome</keyword>
<comment type="caution">
    <text evidence="8">The sequence shown here is derived from an EMBL/GenBank/DDBJ whole genome shotgun (WGS) entry which is preliminary data.</text>
</comment>
<dbReference type="Proteomes" id="UP000688137">
    <property type="component" value="Unassembled WGS sequence"/>
</dbReference>
<protein>
    <recommendedName>
        <fullName evidence="10">Major facilitator superfamily (MFS) profile domain-containing protein</fullName>
    </recommendedName>
</protein>
<dbReference type="PANTHER" id="PTHR23505:SF9">
    <property type="entry name" value="PROTEIN, PUTATIVE-RELATED"/>
    <property type="match status" value="1"/>
</dbReference>
<dbReference type="OMA" id="MWLTYMQ"/>
<feature type="transmembrane region" description="Helical" evidence="7">
    <location>
        <begin position="321"/>
        <end position="345"/>
    </location>
</feature>
<dbReference type="InterPro" id="IPR011701">
    <property type="entry name" value="MFS"/>
</dbReference>
<feature type="transmembrane region" description="Helical" evidence="7">
    <location>
        <begin position="109"/>
        <end position="130"/>
    </location>
</feature>
<evidence type="ECO:0000256" key="5">
    <source>
        <dbReference type="ARBA" id="ARBA00023136"/>
    </source>
</evidence>
<feature type="transmembrane region" description="Helical" evidence="7">
    <location>
        <begin position="265"/>
        <end position="283"/>
    </location>
</feature>
<dbReference type="InterPro" id="IPR044770">
    <property type="entry name" value="MFS_spinster-like"/>
</dbReference>
<evidence type="ECO:0000256" key="3">
    <source>
        <dbReference type="ARBA" id="ARBA00022692"/>
    </source>
</evidence>
<reference evidence="8" key="1">
    <citation type="submission" date="2021-01" db="EMBL/GenBank/DDBJ databases">
        <authorList>
            <consortium name="Genoscope - CEA"/>
            <person name="William W."/>
        </authorList>
    </citation>
    <scope>NUCLEOTIDE SEQUENCE</scope>
</reference>
<feature type="transmembrane region" description="Helical" evidence="7">
    <location>
        <begin position="137"/>
        <end position="156"/>
    </location>
</feature>
<dbReference type="CDD" id="cd06174">
    <property type="entry name" value="MFS"/>
    <property type="match status" value="1"/>
</dbReference>